<dbReference type="PANTHER" id="PTHR11614">
    <property type="entry name" value="PHOSPHOLIPASE-RELATED"/>
    <property type="match status" value="1"/>
</dbReference>
<evidence type="ECO:0000259" key="1">
    <source>
        <dbReference type="Pfam" id="PF12146"/>
    </source>
</evidence>
<dbReference type="STRING" id="1314776.A0A166DGN8"/>
<dbReference type="Gene3D" id="3.40.50.1820">
    <property type="entry name" value="alpha/beta hydrolase"/>
    <property type="match status" value="1"/>
</dbReference>
<proteinExistence type="predicted"/>
<dbReference type="AlphaFoldDB" id="A0A166DGN8"/>
<organism evidence="2 3">
    <name type="scientific">Sistotremastrum suecicum HHB10207 ss-3</name>
    <dbReference type="NCBI Taxonomy" id="1314776"/>
    <lineage>
        <taxon>Eukaryota</taxon>
        <taxon>Fungi</taxon>
        <taxon>Dikarya</taxon>
        <taxon>Basidiomycota</taxon>
        <taxon>Agaricomycotina</taxon>
        <taxon>Agaricomycetes</taxon>
        <taxon>Sistotremastrales</taxon>
        <taxon>Sistotremastraceae</taxon>
        <taxon>Sistotremastrum</taxon>
    </lineage>
</organism>
<accession>A0A166DGN8</accession>
<dbReference type="InterPro" id="IPR051044">
    <property type="entry name" value="MAG_DAG_Lipase"/>
</dbReference>
<dbReference type="GO" id="GO:0016787">
    <property type="term" value="F:hydrolase activity"/>
    <property type="evidence" value="ECO:0007669"/>
    <property type="project" value="UniProtKB-KW"/>
</dbReference>
<name>A0A166DGN8_9AGAM</name>
<feature type="domain" description="Serine aminopeptidase S33" evidence="1">
    <location>
        <begin position="11"/>
        <end position="238"/>
    </location>
</feature>
<dbReference type="Proteomes" id="UP000076798">
    <property type="component" value="Unassembled WGS sequence"/>
</dbReference>
<evidence type="ECO:0000313" key="2">
    <source>
        <dbReference type="EMBL" id="KZT38508.1"/>
    </source>
</evidence>
<keyword evidence="2" id="KW-0378">Hydrolase</keyword>
<dbReference type="OrthoDB" id="10249433at2759"/>
<reference evidence="2 3" key="1">
    <citation type="journal article" date="2016" name="Mol. Biol. Evol.">
        <title>Comparative Genomics of Early-Diverging Mushroom-Forming Fungi Provides Insights into the Origins of Lignocellulose Decay Capabilities.</title>
        <authorList>
            <person name="Nagy L.G."/>
            <person name="Riley R."/>
            <person name="Tritt A."/>
            <person name="Adam C."/>
            <person name="Daum C."/>
            <person name="Floudas D."/>
            <person name="Sun H."/>
            <person name="Yadav J.S."/>
            <person name="Pangilinan J."/>
            <person name="Larsson K.H."/>
            <person name="Matsuura K."/>
            <person name="Barry K."/>
            <person name="Labutti K."/>
            <person name="Kuo R."/>
            <person name="Ohm R.A."/>
            <person name="Bhattacharya S.S."/>
            <person name="Shirouzu T."/>
            <person name="Yoshinaga Y."/>
            <person name="Martin F.M."/>
            <person name="Grigoriev I.V."/>
            <person name="Hibbett D.S."/>
        </authorList>
    </citation>
    <scope>NUCLEOTIDE SEQUENCE [LARGE SCALE GENOMIC DNA]</scope>
    <source>
        <strain evidence="2 3">HHB10207 ss-3</strain>
    </source>
</reference>
<gene>
    <name evidence="2" type="ORF">SISSUDRAFT_734894</name>
</gene>
<sequence>MNDYGGKWILHLNRMLDAGYRIIAPDLPSHGRSTGLHVHLSSADILSDAVHAVLLDLATPRPGGSSKISGKPDKVFLVGSSLGAFTALSYCLRYPTHPSIPLSGLYAIAPLIGVAPESLPNIFTRSAARILQFFVGRLPLSPAIRGNVSDDPRVEEDFFADPRTYHGNLRISTGLSLLQGLTHLSLRAPLFRTPLRILHGSNDRVTSPLSSQKFVKDCGTAEGEKSIGVWEGYEHVMMRVGRRDVEGDDRGRERVLEDMVGWLDGRK</sequence>
<dbReference type="EMBL" id="KV428062">
    <property type="protein sequence ID" value="KZT38508.1"/>
    <property type="molecule type" value="Genomic_DNA"/>
</dbReference>
<evidence type="ECO:0000313" key="3">
    <source>
        <dbReference type="Proteomes" id="UP000076798"/>
    </source>
</evidence>
<dbReference type="InterPro" id="IPR029058">
    <property type="entry name" value="AB_hydrolase_fold"/>
</dbReference>
<dbReference type="InterPro" id="IPR022742">
    <property type="entry name" value="Hydrolase_4"/>
</dbReference>
<dbReference type="Pfam" id="PF12146">
    <property type="entry name" value="Hydrolase_4"/>
    <property type="match status" value="1"/>
</dbReference>
<protein>
    <submittedName>
        <fullName evidence="2">Alpha/beta-hydrolase</fullName>
    </submittedName>
</protein>
<keyword evidence="3" id="KW-1185">Reference proteome</keyword>
<dbReference type="SUPFAM" id="SSF53474">
    <property type="entry name" value="alpha/beta-Hydrolases"/>
    <property type="match status" value="1"/>
</dbReference>